<dbReference type="EMBL" id="QUNO01000023">
    <property type="protein sequence ID" value="REH30711.1"/>
    <property type="molecule type" value="Genomic_DNA"/>
</dbReference>
<organism evidence="1 2">
    <name type="scientific">Kutzneria buriramensis</name>
    <dbReference type="NCBI Taxonomy" id="1045776"/>
    <lineage>
        <taxon>Bacteria</taxon>
        <taxon>Bacillati</taxon>
        <taxon>Actinomycetota</taxon>
        <taxon>Actinomycetes</taxon>
        <taxon>Pseudonocardiales</taxon>
        <taxon>Pseudonocardiaceae</taxon>
        <taxon>Kutzneria</taxon>
    </lineage>
</organism>
<dbReference type="AlphaFoldDB" id="A0A3E0GVK0"/>
<evidence type="ECO:0000313" key="2">
    <source>
        <dbReference type="Proteomes" id="UP000256269"/>
    </source>
</evidence>
<accession>A0A3E0GVK0</accession>
<proteinExistence type="predicted"/>
<evidence type="ECO:0000313" key="1">
    <source>
        <dbReference type="EMBL" id="REH30711.1"/>
    </source>
</evidence>
<protein>
    <submittedName>
        <fullName evidence="1">Uncharacterized protein</fullName>
    </submittedName>
</protein>
<gene>
    <name evidence="1" type="ORF">BCF44_12369</name>
</gene>
<comment type="caution">
    <text evidence="1">The sequence shown here is derived from an EMBL/GenBank/DDBJ whole genome shotgun (WGS) entry which is preliminary data.</text>
</comment>
<reference evidence="1 2" key="1">
    <citation type="submission" date="2018-08" db="EMBL/GenBank/DDBJ databases">
        <title>Genomic Encyclopedia of Archaeal and Bacterial Type Strains, Phase II (KMG-II): from individual species to whole genera.</title>
        <authorList>
            <person name="Goeker M."/>
        </authorList>
    </citation>
    <scope>NUCLEOTIDE SEQUENCE [LARGE SCALE GENOMIC DNA]</scope>
    <source>
        <strain evidence="1 2">DSM 45791</strain>
    </source>
</reference>
<dbReference type="Proteomes" id="UP000256269">
    <property type="component" value="Unassembled WGS sequence"/>
</dbReference>
<keyword evidence="2" id="KW-1185">Reference proteome</keyword>
<dbReference type="RefSeq" id="WP_116181054.1">
    <property type="nucleotide sequence ID" value="NZ_CP144375.1"/>
</dbReference>
<name>A0A3E0GVK0_9PSEU</name>
<sequence length="79" mass="8809">MLLVDEASAMHGRWAQPAPEPPALRLYDALMLAGVPLTADRRRAWSFGRPDCVELRVAVTNDQVLAVTTPAPRSRFRPR</sequence>